<proteinExistence type="predicted"/>
<gene>
    <name evidence="1" type="ORF">L1987_70330</name>
</gene>
<protein>
    <submittedName>
        <fullName evidence="1">Uncharacterized protein</fullName>
    </submittedName>
</protein>
<reference evidence="1 2" key="2">
    <citation type="journal article" date="2022" name="Mol. Ecol. Resour.">
        <title>The genomes of chicory, endive, great burdock and yacon provide insights into Asteraceae paleo-polyploidization history and plant inulin production.</title>
        <authorList>
            <person name="Fan W."/>
            <person name="Wang S."/>
            <person name="Wang H."/>
            <person name="Wang A."/>
            <person name="Jiang F."/>
            <person name="Liu H."/>
            <person name="Zhao H."/>
            <person name="Xu D."/>
            <person name="Zhang Y."/>
        </authorList>
    </citation>
    <scope>NUCLEOTIDE SEQUENCE [LARGE SCALE GENOMIC DNA]</scope>
    <source>
        <strain evidence="2">cv. Yunnan</strain>
        <tissue evidence="1">Leaves</tissue>
    </source>
</reference>
<evidence type="ECO:0000313" key="1">
    <source>
        <dbReference type="EMBL" id="KAI3711784.1"/>
    </source>
</evidence>
<name>A0ACB9ANZ6_9ASTR</name>
<accession>A0ACB9ANZ6</accession>
<dbReference type="Proteomes" id="UP001056120">
    <property type="component" value="Linkage Group LG24"/>
</dbReference>
<keyword evidence="2" id="KW-1185">Reference proteome</keyword>
<sequence>MPAVSAISPSSVSPPQPSPWRSLVPYFFGGLAVMMGLIAVSLLGLAYSMWMHSGNDDRDFESRNRNNDGNSPPEVSVKKYLVIMAGEAKPTFVYPSSDDPDSVEISFGEIDNLAPGKCLASCILNFYIR</sequence>
<dbReference type="EMBL" id="CM042041">
    <property type="protein sequence ID" value="KAI3711784.1"/>
    <property type="molecule type" value="Genomic_DNA"/>
</dbReference>
<evidence type="ECO:0000313" key="2">
    <source>
        <dbReference type="Proteomes" id="UP001056120"/>
    </source>
</evidence>
<comment type="caution">
    <text evidence="1">The sequence shown here is derived from an EMBL/GenBank/DDBJ whole genome shotgun (WGS) entry which is preliminary data.</text>
</comment>
<organism evidence="1 2">
    <name type="scientific">Smallanthus sonchifolius</name>
    <dbReference type="NCBI Taxonomy" id="185202"/>
    <lineage>
        <taxon>Eukaryota</taxon>
        <taxon>Viridiplantae</taxon>
        <taxon>Streptophyta</taxon>
        <taxon>Embryophyta</taxon>
        <taxon>Tracheophyta</taxon>
        <taxon>Spermatophyta</taxon>
        <taxon>Magnoliopsida</taxon>
        <taxon>eudicotyledons</taxon>
        <taxon>Gunneridae</taxon>
        <taxon>Pentapetalae</taxon>
        <taxon>asterids</taxon>
        <taxon>campanulids</taxon>
        <taxon>Asterales</taxon>
        <taxon>Asteraceae</taxon>
        <taxon>Asteroideae</taxon>
        <taxon>Heliantheae alliance</taxon>
        <taxon>Millerieae</taxon>
        <taxon>Smallanthus</taxon>
    </lineage>
</organism>
<reference evidence="2" key="1">
    <citation type="journal article" date="2022" name="Mol. Ecol. Resour.">
        <title>The genomes of chicory, endive, great burdock and yacon provide insights into Asteraceae palaeo-polyploidization history and plant inulin production.</title>
        <authorList>
            <person name="Fan W."/>
            <person name="Wang S."/>
            <person name="Wang H."/>
            <person name="Wang A."/>
            <person name="Jiang F."/>
            <person name="Liu H."/>
            <person name="Zhao H."/>
            <person name="Xu D."/>
            <person name="Zhang Y."/>
        </authorList>
    </citation>
    <scope>NUCLEOTIDE SEQUENCE [LARGE SCALE GENOMIC DNA]</scope>
    <source>
        <strain evidence="2">cv. Yunnan</strain>
    </source>
</reference>